<evidence type="ECO:0000256" key="4">
    <source>
        <dbReference type="ARBA" id="ARBA00049426"/>
    </source>
</evidence>
<comment type="catalytic activity">
    <reaction evidence="1">
        <text>Hydrolysis of terminal, non-reducing alpha-D-galactose residues in alpha-D-galactosides, including galactose oligosaccharides, galactomannans and galactolipids.</text>
        <dbReference type="EC" id="3.2.1.22"/>
    </reaction>
</comment>
<keyword evidence="6" id="KW-1185">Reference proteome</keyword>
<dbReference type="GO" id="GO:0004557">
    <property type="term" value="F:alpha-galactosidase activity"/>
    <property type="evidence" value="ECO:0007669"/>
    <property type="project" value="UniProtKB-EC"/>
</dbReference>
<evidence type="ECO:0000313" key="6">
    <source>
        <dbReference type="Proteomes" id="UP000813385"/>
    </source>
</evidence>
<accession>A0A8K0TJE9</accession>
<protein>
    <submittedName>
        <fullName evidence="5">Raffinose synthase Sip1</fullName>
    </submittedName>
</protein>
<comment type="caution">
    <text evidence="5">The sequence shown here is derived from an EMBL/GenBank/DDBJ whole genome shotgun (WGS) entry which is preliminary data.</text>
</comment>
<dbReference type="Proteomes" id="UP000813385">
    <property type="component" value="Unassembled WGS sequence"/>
</dbReference>
<dbReference type="PANTHER" id="PTHR31268">
    <property type="match status" value="1"/>
</dbReference>
<dbReference type="GO" id="GO:0047274">
    <property type="term" value="F:galactinol-sucrose galactosyltransferase activity"/>
    <property type="evidence" value="ECO:0007669"/>
    <property type="project" value="UniProtKB-EC"/>
</dbReference>
<name>A0A8K0TJE9_9PEZI</name>
<evidence type="ECO:0000256" key="2">
    <source>
        <dbReference type="ARBA" id="ARBA00007240"/>
    </source>
</evidence>
<dbReference type="AlphaFoldDB" id="A0A8K0TJE9"/>
<dbReference type="Gene3D" id="3.20.20.70">
    <property type="entry name" value="Aldolase class I"/>
    <property type="match status" value="1"/>
</dbReference>
<sequence>MESGLADVLTSLHISPQKVPPAAIPENMKAIIQSFPPLGQVTQLKNGKISLTAVLEVPAALESQGWQVGIWYSADGGEWDEVLLDPVPPGREPFDMQSKSPNVRLFFSKILSVRNNLQFTLRFRHDESASWRWTRDELGISDGHVIVGSSSTSDLPSNLSDLITDLDPAWQVKSLMSQASRSRLWSLTTEVPGAKDDVSSRTSLPVGVPFGDYIRWFALIRTWTPWLAPRQGKSRLTLDKDGILCSFLNARGHHLLFLALSSVKHVSAVFQSDDTRGGLNVHARNDDTNPQHATILVAISDSFECANAAVMYHARNIVQMAKTPSPELKQEIKTLEEDIKPEWRENWYDGLGYCTWNALGQRLTEDKIFDAVDELAEHNIKVSSLIIDDNWQSIDYRGNGQFQHGWVEFEAEPKAFPNGLKATVAHIRQKHPHIQHVAVWHALLGYWAGISPDGKLAKTYKTAEVEREDAQRRHLPLGGTMTVVAGEDVDRFYDDFYRFLVSCGVDGVKTDAQFMTDTWTSAAARHRLTDAYLDAWTIASLRHFSIRAISCMSQVPHIIFHSQLPRDRPPVPCRNSDDFFPSVPESHPWHVWSNAHNALLTQHLNVLPDWDMFQTVHDYSGFHAAARCVSGGPIYITDEPGKYDLGLIRQMTGPTTRGKTVTLRPSVVGKSLDAYNDYHDDVLLKVGCYHGAAVTGTGIIGLFNISSRPLTELISLESFPGVIPSMKYIIRAHASGHITAPLTPGLSALVLTSLDVRGYDILTAYPLESFESEKRGRVYAANLGLLGKMTGAAAIMGTDFDLERDGKVRLTTSLKTLGVLGVYISALPELTIEDDFIATIQGQVIPVHTASVSAVDPHVLQVDVEAAWQELGLHAGWGNEVEVRIVFGIDHEDPTEGEEQQ</sequence>
<dbReference type="Pfam" id="PF05691">
    <property type="entry name" value="Raffinose_syn"/>
    <property type="match status" value="1"/>
</dbReference>
<evidence type="ECO:0000313" key="5">
    <source>
        <dbReference type="EMBL" id="KAH7368615.1"/>
    </source>
</evidence>
<evidence type="ECO:0000256" key="1">
    <source>
        <dbReference type="ARBA" id="ARBA00001255"/>
    </source>
</evidence>
<comment type="catalytic activity">
    <reaction evidence="4">
        <text>alpha-D-galactosyl-(1-&gt;3)-1D-myo-inositol + sucrose = raffinose + myo-inositol</text>
        <dbReference type="Rhea" id="RHEA:20161"/>
        <dbReference type="ChEBI" id="CHEBI:16634"/>
        <dbReference type="ChEBI" id="CHEBI:17268"/>
        <dbReference type="ChEBI" id="CHEBI:17505"/>
        <dbReference type="ChEBI" id="CHEBI:17992"/>
        <dbReference type="EC" id="2.4.1.82"/>
    </reaction>
</comment>
<dbReference type="EMBL" id="JAGPXD010000002">
    <property type="protein sequence ID" value="KAH7368615.1"/>
    <property type="molecule type" value="Genomic_DNA"/>
</dbReference>
<keyword evidence="3" id="KW-0119">Carbohydrate metabolism</keyword>
<comment type="similarity">
    <text evidence="2">Belongs to the glycosyl hydrolases 36 family.</text>
</comment>
<organism evidence="5 6">
    <name type="scientific">Plectosphaerella cucumerina</name>
    <dbReference type="NCBI Taxonomy" id="40658"/>
    <lineage>
        <taxon>Eukaryota</taxon>
        <taxon>Fungi</taxon>
        <taxon>Dikarya</taxon>
        <taxon>Ascomycota</taxon>
        <taxon>Pezizomycotina</taxon>
        <taxon>Sordariomycetes</taxon>
        <taxon>Hypocreomycetidae</taxon>
        <taxon>Glomerellales</taxon>
        <taxon>Plectosphaerellaceae</taxon>
        <taxon>Plectosphaerella</taxon>
    </lineage>
</organism>
<dbReference type="OrthoDB" id="4664297at2759"/>
<dbReference type="InterPro" id="IPR013785">
    <property type="entry name" value="Aldolase_TIM"/>
</dbReference>
<gene>
    <name evidence="5" type="ORF">B0T11DRAFT_277378</name>
</gene>
<reference evidence="5" key="1">
    <citation type="journal article" date="2021" name="Nat. Commun.">
        <title>Genetic determinants of endophytism in the Arabidopsis root mycobiome.</title>
        <authorList>
            <person name="Mesny F."/>
            <person name="Miyauchi S."/>
            <person name="Thiergart T."/>
            <person name="Pickel B."/>
            <person name="Atanasova L."/>
            <person name="Karlsson M."/>
            <person name="Huettel B."/>
            <person name="Barry K.W."/>
            <person name="Haridas S."/>
            <person name="Chen C."/>
            <person name="Bauer D."/>
            <person name="Andreopoulos W."/>
            <person name="Pangilinan J."/>
            <person name="LaButti K."/>
            <person name="Riley R."/>
            <person name="Lipzen A."/>
            <person name="Clum A."/>
            <person name="Drula E."/>
            <person name="Henrissat B."/>
            <person name="Kohler A."/>
            <person name="Grigoriev I.V."/>
            <person name="Martin F.M."/>
            <person name="Hacquard S."/>
        </authorList>
    </citation>
    <scope>NUCLEOTIDE SEQUENCE</scope>
    <source>
        <strain evidence="5">MPI-CAGE-AT-0016</strain>
    </source>
</reference>
<dbReference type="PANTHER" id="PTHR31268:SF32">
    <property type="entry name" value="GALACTINOL--SUCROSE GALACTOSYLTRANSFERASE 2-RELATED"/>
    <property type="match status" value="1"/>
</dbReference>
<dbReference type="InterPro" id="IPR008811">
    <property type="entry name" value="Glycosyl_hydrolases_36"/>
</dbReference>
<proteinExistence type="inferred from homology"/>
<dbReference type="InterPro" id="IPR017853">
    <property type="entry name" value="GH"/>
</dbReference>
<dbReference type="SUPFAM" id="SSF51445">
    <property type="entry name" value="(Trans)glycosidases"/>
    <property type="match status" value="1"/>
</dbReference>
<dbReference type="FunFam" id="3.20.20.70:FF:000222">
    <property type="entry name" value="Raffinose synthase Sip1 protein"/>
    <property type="match status" value="1"/>
</dbReference>
<evidence type="ECO:0000256" key="3">
    <source>
        <dbReference type="ARBA" id="ARBA00023277"/>
    </source>
</evidence>